<evidence type="ECO:0000313" key="2">
    <source>
        <dbReference type="EMBL" id="KRH94036.1"/>
    </source>
</evidence>
<dbReference type="GO" id="GO:0006506">
    <property type="term" value="P:GPI anchor biosynthetic process"/>
    <property type="evidence" value="ECO:0007669"/>
    <property type="project" value="UniProtKB-KW"/>
</dbReference>
<keyword evidence="1" id="KW-0732">Signal</keyword>
<feature type="transmembrane region" description="Helical" evidence="1">
    <location>
        <begin position="139"/>
        <end position="163"/>
    </location>
</feature>
<keyword evidence="1" id="KW-0812">Transmembrane</keyword>
<organism evidence="2 3">
    <name type="scientific">Pseudoloma neurophilia</name>
    <dbReference type="NCBI Taxonomy" id="146866"/>
    <lineage>
        <taxon>Eukaryota</taxon>
        <taxon>Fungi</taxon>
        <taxon>Fungi incertae sedis</taxon>
        <taxon>Microsporidia</taxon>
        <taxon>Pseudoloma</taxon>
    </lineage>
</organism>
<dbReference type="AlphaFoldDB" id="A0A0R0M3H3"/>
<dbReference type="GO" id="GO:0005789">
    <property type="term" value="C:endoplasmic reticulum membrane"/>
    <property type="evidence" value="ECO:0007669"/>
    <property type="project" value="UniProtKB-SubCell"/>
</dbReference>
<comment type="similarity">
    <text evidence="1">Belongs to the PGAP3 family.</text>
</comment>
<dbReference type="OrthoDB" id="419770at2759"/>
<protein>
    <recommendedName>
        <fullName evidence="1">Post-GPI attachment to proteins factor 3</fullName>
    </recommendedName>
</protein>
<proteinExistence type="inferred from homology"/>
<comment type="caution">
    <text evidence="1">Lacks conserved residue(s) required for the propagation of feature annotation.</text>
</comment>
<evidence type="ECO:0000256" key="1">
    <source>
        <dbReference type="RuleBase" id="RU365066"/>
    </source>
</evidence>
<keyword evidence="1" id="KW-1133">Transmembrane helix</keyword>
<feature type="chain" id="PRO_5006399113" description="Post-GPI attachment to proteins factor 3" evidence="1">
    <location>
        <begin position="19"/>
        <end position="479"/>
    </location>
</feature>
<dbReference type="Proteomes" id="UP000051530">
    <property type="component" value="Unassembled WGS sequence"/>
</dbReference>
<dbReference type="EMBL" id="LGUB01000150">
    <property type="protein sequence ID" value="KRH94036.1"/>
    <property type="molecule type" value="Genomic_DNA"/>
</dbReference>
<comment type="subcellular location">
    <subcellularLocation>
        <location evidence="1">Endoplasmic reticulum membrane</location>
        <topology evidence="1">Multi-pass membrane protein</topology>
    </subcellularLocation>
</comment>
<accession>A0A0R0M3H3</accession>
<keyword evidence="1" id="KW-0472">Membrane</keyword>
<feature type="transmembrane region" description="Helical" evidence="1">
    <location>
        <begin position="299"/>
        <end position="321"/>
    </location>
</feature>
<keyword evidence="1" id="KW-0337">GPI-anchor biosynthesis</keyword>
<evidence type="ECO:0000313" key="3">
    <source>
        <dbReference type="Proteomes" id="UP000051530"/>
    </source>
</evidence>
<keyword evidence="3" id="KW-1185">Reference proteome</keyword>
<feature type="transmembrane region" description="Helical" evidence="1">
    <location>
        <begin position="216"/>
        <end position="238"/>
    </location>
</feature>
<name>A0A0R0M3H3_9MICR</name>
<feature type="signal peptide" evidence="1">
    <location>
        <begin position="1"/>
        <end position="18"/>
    </location>
</feature>
<dbReference type="Pfam" id="PF04080">
    <property type="entry name" value="Per1"/>
    <property type="match status" value="1"/>
</dbReference>
<reference evidence="2 3" key="1">
    <citation type="submission" date="2015-07" db="EMBL/GenBank/DDBJ databases">
        <title>The genome of Pseudoloma neurophilia, a relevant intracellular parasite of the zebrafish.</title>
        <authorList>
            <person name="Ndikumana S."/>
            <person name="Pelin A."/>
            <person name="Sanders J."/>
            <person name="Corradi N."/>
        </authorList>
    </citation>
    <scope>NUCLEOTIDE SEQUENCE [LARGE SCALE GENOMIC DNA]</scope>
    <source>
        <strain evidence="2 3">MK1</strain>
    </source>
</reference>
<keyword evidence="1" id="KW-0256">Endoplasmic reticulum</keyword>
<gene>
    <name evidence="2" type="ORF">M153_4170004142</name>
</gene>
<comment type="caution">
    <text evidence="2">The sequence shown here is derived from an EMBL/GenBank/DDBJ whole genome shotgun (WGS) entry which is preliminary data.</text>
</comment>
<dbReference type="InterPro" id="IPR007217">
    <property type="entry name" value="Per1-like"/>
</dbReference>
<sequence length="479" mass="56722">MLKFVNLLIFIFFTLAKSEILLKKHTGQVKRTQNDLDGEINSLITTLIMRKNRKFKFTKCSKICQLYFLLRFDQNMKNSNDVVLNLPDRIIFRNLKQKKEEISFHYTIDQLLSDFSLSQIMKYHILSIKYQGRQAHRQIYGVLEVFSSLFSFFGFIICLIGHYRLLKKKQILSQKSPTGHFCDCFYLFFDNLDVQSVINIISTLISTIYHMNPHNFYLIFSDYMGVFAICYYCTWFNWWKINLINQKIIQLSNQNNQATEKNEVKFLSASQIDEPSIISRKTTKKDSSIISKPVEPVQLIVRNAVLIPYAIVFFTQFFFFSKNFMKIFDLVLIFMSHYYEFSIPSILRSRRSTLKNNSFSKIMNSFDSLLLNLTRLGSSSNETNLESSICSDGISCKHRTNLGQKCPKLDLYVQKVSRLQDFLRYKMYTIISCILIEYLDFPPIYFLFDSHALWHLLLIFQTTFHYKIEEIQMEIFYML</sequence>
<dbReference type="VEuPathDB" id="MicrosporidiaDB:M153_4170004142"/>
<comment type="function">
    <text evidence="1">Involved in the lipid remodeling steps of GPI-anchor maturation.</text>
</comment>